<proteinExistence type="predicted"/>
<name>A0A4P7N5X8_PYROR</name>
<organism evidence="1 2">
    <name type="scientific">Pyricularia oryzae</name>
    <name type="common">Rice blast fungus</name>
    <name type="synonym">Magnaporthe oryzae</name>
    <dbReference type="NCBI Taxonomy" id="318829"/>
    <lineage>
        <taxon>Eukaryota</taxon>
        <taxon>Fungi</taxon>
        <taxon>Dikarya</taxon>
        <taxon>Ascomycota</taxon>
        <taxon>Pezizomycotina</taxon>
        <taxon>Sordariomycetes</taxon>
        <taxon>Sordariomycetidae</taxon>
        <taxon>Magnaporthales</taxon>
        <taxon>Pyriculariaceae</taxon>
        <taxon>Pyricularia</taxon>
    </lineage>
</organism>
<gene>
    <name evidence="1" type="ORF">PoMZ_01112</name>
</gene>
<evidence type="ECO:0000313" key="1">
    <source>
        <dbReference type="EMBL" id="QBZ56206.1"/>
    </source>
</evidence>
<accession>A0A4P7N5X8</accession>
<dbReference type="OMA" id="PRMPWRR"/>
<reference evidence="1 2" key="1">
    <citation type="journal article" date="2019" name="Mol. Biol. Evol.">
        <title>Blast fungal genomes show frequent chromosomal changes, gene gains and losses, and effector gene turnover.</title>
        <authorList>
            <person name="Gomez Luciano L.B."/>
            <person name="Jason Tsai I."/>
            <person name="Chuma I."/>
            <person name="Tosa Y."/>
            <person name="Chen Y.H."/>
            <person name="Li J.Y."/>
            <person name="Li M.Y."/>
            <person name="Jade Lu M.Y."/>
            <person name="Nakayashiki H."/>
            <person name="Li W.H."/>
        </authorList>
    </citation>
    <scope>NUCLEOTIDE SEQUENCE [LARGE SCALE GENOMIC DNA]</scope>
    <source>
        <strain evidence="1">MZ5-1-6</strain>
    </source>
</reference>
<dbReference type="EMBL" id="CP034205">
    <property type="protein sequence ID" value="QBZ56206.1"/>
    <property type="molecule type" value="Genomic_DNA"/>
</dbReference>
<dbReference type="Proteomes" id="UP000294847">
    <property type="component" value="Chromosome 2"/>
</dbReference>
<sequence>MFPDSGPGAGKRLGDIRQAFIEGSGESFRLFNVVCELHRRGPQHRRPRGVAENGCDDTGSEAPAPDARQEQAGPAKGFAVLKRRDLPEPRMPWRRGRAVHGLGWAFFRELCVVT</sequence>
<evidence type="ECO:0000313" key="2">
    <source>
        <dbReference type="Proteomes" id="UP000294847"/>
    </source>
</evidence>
<protein>
    <submittedName>
        <fullName evidence="1">Uncharacterized protein</fullName>
    </submittedName>
</protein>
<dbReference type="AlphaFoldDB" id="A0A4P7N5X8"/>